<dbReference type="PATRIC" id="fig|1121448.10.peg.1373"/>
<feature type="coiled-coil region" evidence="4">
    <location>
        <begin position="317"/>
        <end position="344"/>
    </location>
</feature>
<reference evidence="6" key="2">
    <citation type="submission" date="2013-07" db="EMBL/GenBank/DDBJ databases">
        <authorList>
            <person name="Morais-Silva F.O."/>
            <person name="Rezende A.M."/>
            <person name="Pimentel C."/>
            <person name="Resende D.M."/>
            <person name="Santos C.I."/>
            <person name="Clemente C."/>
            <person name="de Oliveira L.M."/>
            <person name="da Silva S.M."/>
            <person name="Costa D.A."/>
            <person name="Varela-Raposo A."/>
            <person name="Horacio E.C.A."/>
            <person name="Matos M."/>
            <person name="Flores O."/>
            <person name="Ruiz J.C."/>
            <person name="Rodrigues-Pousada C."/>
        </authorList>
    </citation>
    <scope>NUCLEOTIDE SEQUENCE [LARGE SCALE GENOMIC DNA]</scope>
    <source>
        <strain evidence="6">ATCC 19364 / DSM 1382 / NCIMB 9332 / VKM B-1759</strain>
    </source>
</reference>
<dbReference type="SUPFAM" id="SSF48452">
    <property type="entry name" value="TPR-like"/>
    <property type="match status" value="1"/>
</dbReference>
<evidence type="ECO:0000256" key="3">
    <source>
        <dbReference type="PROSITE-ProRule" id="PRU00339"/>
    </source>
</evidence>
<keyword evidence="4" id="KW-0175">Coiled coil</keyword>
<dbReference type="InterPro" id="IPR011990">
    <property type="entry name" value="TPR-like_helical_dom_sf"/>
</dbReference>
<keyword evidence="2 3" id="KW-0802">TPR repeat</keyword>
<evidence type="ECO:0000313" key="6">
    <source>
        <dbReference type="Proteomes" id="UP000016587"/>
    </source>
</evidence>
<dbReference type="AlphaFoldDB" id="T2GAM0"/>
<evidence type="ECO:0000256" key="2">
    <source>
        <dbReference type="ARBA" id="ARBA00022803"/>
    </source>
</evidence>
<dbReference type="STRING" id="1121448.DGI_1378"/>
<accession>T2GAM0</accession>
<dbReference type="EMBL" id="CP006585">
    <property type="protein sequence ID" value="AGW13224.1"/>
    <property type="molecule type" value="Genomic_DNA"/>
</dbReference>
<reference evidence="5 6" key="1">
    <citation type="journal article" date="2013" name="J. Bacteriol.">
        <title>Roles of HynAB and Ech, the only two hydrogenases found in the model sulfate reducer Desulfovibrio gigas.</title>
        <authorList>
            <person name="Morais-Silva F.O."/>
            <person name="Santos C.I."/>
            <person name="Rodrigues R."/>
            <person name="Pereira I.A."/>
            <person name="Rodrigues-Pousada C."/>
        </authorList>
    </citation>
    <scope>NUCLEOTIDE SEQUENCE [LARGE SCALE GENOMIC DNA]</scope>
    <source>
        <strain evidence="6">ATCC 19364 / DSM 1382 / NCIMB 9332 / VKM B-1759</strain>
    </source>
</reference>
<dbReference type="KEGG" id="dgg:DGI_1378"/>
<dbReference type="PANTHER" id="PTHR44858">
    <property type="entry name" value="TETRATRICOPEPTIDE REPEAT PROTEIN 6"/>
    <property type="match status" value="1"/>
</dbReference>
<dbReference type="HOGENOM" id="CLU_393166_0_0_7"/>
<evidence type="ECO:0000256" key="1">
    <source>
        <dbReference type="ARBA" id="ARBA00022737"/>
    </source>
</evidence>
<dbReference type="PANTHER" id="PTHR44858:SF1">
    <property type="entry name" value="UDP-N-ACETYLGLUCOSAMINE--PEPTIDE N-ACETYLGLUCOSAMINYLTRANSFERASE SPINDLY-RELATED"/>
    <property type="match status" value="1"/>
</dbReference>
<dbReference type="RefSeq" id="WP_021760020.1">
    <property type="nucleotide sequence ID" value="NC_022444.1"/>
</dbReference>
<protein>
    <recommendedName>
        <fullName evidence="7">Tetratricopeptide repeat protein</fullName>
    </recommendedName>
</protein>
<gene>
    <name evidence="5" type="ORF">DGI_1378</name>
</gene>
<dbReference type="Gene3D" id="1.25.40.10">
    <property type="entry name" value="Tetratricopeptide repeat domain"/>
    <property type="match status" value="2"/>
</dbReference>
<sequence length="707" mass="79239">MTASGHPPSATHAGTGDPLAPYRSIPIHLFISDPLLREQLRLIFSALKFEFVQEHPPGGGYLESVKILAQLLLQKKGLILANPPRAAMAQGGKVRVAKDVTDFFASLKSLLGRTRREERMVMAKCVPVFQDAQLPQKRELTILQLARFGIAGAFILGKQESLGALSPPLRKIRMQEQVMERFHELREYLLEFLPQMAGAQEVIQERLEEIELTERKAKADAMCRDAELARQARDWERAVLCYKRAIDLYPQDPQAYLESGRLYVRMRKYPRALLRFSQAEELAGGTPEPNKEIGIVRVLQVQERLEQGESPTHPEVMTLLKDAVANFEEALEKARQAKPLTEEEEDGTRSREGVARIASELVKLDLKTMLGKNHPMVLALGNLARKAIEDVTPQDKEKLPAPQLIFLGLAALDSMQFDEADRLLFRAATEGGHFQEACDEIIHMGTVVRKTLGPAKAIDLYRRLMQLDPPRKAPIHYNLAVAYSVEGRSLEAAGSIAQAVYMDPTLPEEDMFYRNAQVHDVLGQTVSLFLEIDKRARALVPREVTSKAVSLQEDVEKTILAGQDVRAVRLLWHVATQLPEFMEREHVMASKTITEFLQRTAPILAASAKHASRELAAFFNHQLALRAEGGQNKRLIAYLRYKSLAMRALEVEQDAATAANFLAKAVLCHPEMVKAAELYASPSMLPLARELASRLQAVNMERIGWKD</sequence>
<keyword evidence="6" id="KW-1185">Reference proteome</keyword>
<evidence type="ECO:0000256" key="4">
    <source>
        <dbReference type="SAM" id="Coils"/>
    </source>
</evidence>
<dbReference type="PROSITE" id="PS50005">
    <property type="entry name" value="TPR"/>
    <property type="match status" value="2"/>
</dbReference>
<dbReference type="InterPro" id="IPR050498">
    <property type="entry name" value="Ycf3"/>
</dbReference>
<evidence type="ECO:0000313" key="5">
    <source>
        <dbReference type="EMBL" id="AGW13224.1"/>
    </source>
</evidence>
<dbReference type="Proteomes" id="UP000016587">
    <property type="component" value="Chromosome"/>
</dbReference>
<feature type="repeat" description="TPR" evidence="3">
    <location>
        <begin position="219"/>
        <end position="252"/>
    </location>
</feature>
<dbReference type="SMART" id="SM00028">
    <property type="entry name" value="TPR"/>
    <property type="match status" value="3"/>
</dbReference>
<dbReference type="InterPro" id="IPR019734">
    <property type="entry name" value="TPR_rpt"/>
</dbReference>
<dbReference type="eggNOG" id="COG0457">
    <property type="taxonomic scope" value="Bacteria"/>
</dbReference>
<feature type="repeat" description="TPR" evidence="3">
    <location>
        <begin position="253"/>
        <end position="286"/>
    </location>
</feature>
<proteinExistence type="predicted"/>
<keyword evidence="1" id="KW-0677">Repeat</keyword>
<organism evidence="5 6">
    <name type="scientific">Megalodesulfovibrio gigas (strain ATCC 19364 / DSM 1382 / NCIMB 9332 / VKM B-1759)</name>
    <name type="common">Desulfovibrio gigas</name>
    <dbReference type="NCBI Taxonomy" id="1121448"/>
    <lineage>
        <taxon>Bacteria</taxon>
        <taxon>Pseudomonadati</taxon>
        <taxon>Thermodesulfobacteriota</taxon>
        <taxon>Desulfovibrionia</taxon>
        <taxon>Desulfovibrionales</taxon>
        <taxon>Desulfovibrionaceae</taxon>
        <taxon>Megalodesulfovibrio</taxon>
    </lineage>
</organism>
<dbReference type="OrthoDB" id="5438159at2"/>
<evidence type="ECO:0008006" key="7">
    <source>
        <dbReference type="Google" id="ProtNLM"/>
    </source>
</evidence>
<name>T2GAM0_MEGG1</name>